<gene>
    <name evidence="1" type="ORF">SY83_20660</name>
</gene>
<dbReference type="Pfam" id="PF09932">
    <property type="entry name" value="DUF2164"/>
    <property type="match status" value="1"/>
</dbReference>
<dbReference type="InterPro" id="IPR018680">
    <property type="entry name" value="DUF2164"/>
</dbReference>
<dbReference type="OrthoDB" id="573733at2"/>
<organism evidence="1 2">
    <name type="scientific">Paenibacillus swuensis</name>
    <dbReference type="NCBI Taxonomy" id="1178515"/>
    <lineage>
        <taxon>Bacteria</taxon>
        <taxon>Bacillati</taxon>
        <taxon>Bacillota</taxon>
        <taxon>Bacilli</taxon>
        <taxon>Bacillales</taxon>
        <taxon>Paenibacillaceae</taxon>
        <taxon>Paenibacillus</taxon>
    </lineage>
</organism>
<sequence length="86" mass="9980">MVTKLPKETKQQMVSNLQIYVQEQWNQEIGQLPAELLLDFVLKELTPHVYNQAIDDASGLMSDRMTAMEEDLYALKKQIQLAKRTQ</sequence>
<evidence type="ECO:0000313" key="1">
    <source>
        <dbReference type="EMBL" id="ANE48298.1"/>
    </source>
</evidence>
<dbReference type="KEGG" id="pswu:SY83_20660"/>
<dbReference type="Proteomes" id="UP000076927">
    <property type="component" value="Chromosome"/>
</dbReference>
<dbReference type="PATRIC" id="fig|1178515.4.peg.4183"/>
<evidence type="ECO:0008006" key="3">
    <source>
        <dbReference type="Google" id="ProtNLM"/>
    </source>
</evidence>
<dbReference type="RefSeq" id="WP_068609973.1">
    <property type="nucleotide sequence ID" value="NZ_CP011388.1"/>
</dbReference>
<dbReference type="STRING" id="1178515.SY83_20660"/>
<dbReference type="AlphaFoldDB" id="A0A172TMP3"/>
<accession>A0A172TMP3</accession>
<dbReference type="EMBL" id="CP011388">
    <property type="protein sequence ID" value="ANE48298.1"/>
    <property type="molecule type" value="Genomic_DNA"/>
</dbReference>
<proteinExistence type="predicted"/>
<keyword evidence="2" id="KW-1185">Reference proteome</keyword>
<name>A0A172TMP3_9BACL</name>
<reference evidence="1 2" key="1">
    <citation type="submission" date="2015-01" db="EMBL/GenBank/DDBJ databases">
        <title>Paenibacillus swuensis/DY6/whole genome sequencing.</title>
        <authorList>
            <person name="Kim M.K."/>
            <person name="Srinivasan S."/>
            <person name="Lee J.-J."/>
        </authorList>
    </citation>
    <scope>NUCLEOTIDE SEQUENCE [LARGE SCALE GENOMIC DNA]</scope>
    <source>
        <strain evidence="1 2">DY6</strain>
    </source>
</reference>
<protein>
    <recommendedName>
        <fullName evidence="3">DUF2164 domain-containing protein</fullName>
    </recommendedName>
</protein>
<evidence type="ECO:0000313" key="2">
    <source>
        <dbReference type="Proteomes" id="UP000076927"/>
    </source>
</evidence>